<sequence length="261" mass="28765">MTKRLIVFFFTLILPSLLWAQNATFAEYFKQGTQFYSAKEYEKARDAFAKAVETDPHNATALTNLALAQFQLGKKPLAIGLLRKALASDPELTTARAGLKYAQSQMEIKDVPHQIETYESVRSKLLAPVPLLAYLILTALLLFAAGWVLLSYLGRRRTALHEEKSPPPTPVIGLLFSLGFIVSLTLLCLKIYDSSILRATVIEEKVSLQTAPGENQAAILDLYGGMEVVVKTLDKDWAQVTYPGSLTGWIKSSSVIITSGQ</sequence>
<dbReference type="Pfam" id="PF13432">
    <property type="entry name" value="TPR_16"/>
    <property type="match status" value="1"/>
</dbReference>
<gene>
    <name evidence="4" type="ORF">NWE73_00470</name>
</gene>
<dbReference type="PROSITE" id="PS50005">
    <property type="entry name" value="TPR"/>
    <property type="match status" value="2"/>
</dbReference>
<feature type="chain" id="PRO_5045289344" evidence="3">
    <location>
        <begin position="21"/>
        <end position="261"/>
    </location>
</feature>
<evidence type="ECO:0000256" key="1">
    <source>
        <dbReference type="PROSITE-ProRule" id="PRU00339"/>
    </source>
</evidence>
<dbReference type="Gene3D" id="1.25.40.10">
    <property type="entry name" value="Tetratricopeptide repeat domain"/>
    <property type="match status" value="1"/>
</dbReference>
<organism evidence="4 5">
    <name type="scientific">Bdellovibrio svalbardensis</name>
    <dbReference type="NCBI Taxonomy" id="2972972"/>
    <lineage>
        <taxon>Bacteria</taxon>
        <taxon>Pseudomonadati</taxon>
        <taxon>Bdellovibrionota</taxon>
        <taxon>Bdellovibrionia</taxon>
        <taxon>Bdellovibrionales</taxon>
        <taxon>Pseudobdellovibrionaceae</taxon>
        <taxon>Bdellovibrio</taxon>
    </lineage>
</organism>
<proteinExistence type="predicted"/>
<feature type="repeat" description="TPR" evidence="1">
    <location>
        <begin position="59"/>
        <end position="92"/>
    </location>
</feature>
<reference evidence="4" key="1">
    <citation type="submission" date="2022-08" db="EMBL/GenBank/DDBJ databases">
        <title>Novel Bdellovibrio Species Isolated from Svalbard: Designation Bdellovibrio svalbardensis.</title>
        <authorList>
            <person name="Mitchell R.J."/>
            <person name="Choi S.Y."/>
        </authorList>
    </citation>
    <scope>NUCLEOTIDE SEQUENCE</scope>
    <source>
        <strain evidence="4">PAP01</strain>
    </source>
</reference>
<evidence type="ECO:0000313" key="5">
    <source>
        <dbReference type="Proteomes" id="UP001152321"/>
    </source>
</evidence>
<evidence type="ECO:0000256" key="2">
    <source>
        <dbReference type="SAM" id="Phobius"/>
    </source>
</evidence>
<dbReference type="RefSeq" id="WP_277576302.1">
    <property type="nucleotide sequence ID" value="NZ_JANRMI010000001.1"/>
</dbReference>
<keyword evidence="2" id="KW-1133">Transmembrane helix</keyword>
<dbReference type="SMART" id="SM00028">
    <property type="entry name" value="TPR"/>
    <property type="match status" value="2"/>
</dbReference>
<keyword evidence="2" id="KW-0812">Transmembrane</keyword>
<comment type="caution">
    <text evidence="4">The sequence shown here is derived from an EMBL/GenBank/DDBJ whole genome shotgun (WGS) entry which is preliminary data.</text>
</comment>
<name>A0ABT6DEA8_9BACT</name>
<feature type="signal peptide" evidence="3">
    <location>
        <begin position="1"/>
        <end position="20"/>
    </location>
</feature>
<keyword evidence="1" id="KW-0802">TPR repeat</keyword>
<protein>
    <submittedName>
        <fullName evidence="4">Tetratricopeptide repeat protein</fullName>
    </submittedName>
</protein>
<dbReference type="InterPro" id="IPR011990">
    <property type="entry name" value="TPR-like_helical_dom_sf"/>
</dbReference>
<keyword evidence="3" id="KW-0732">Signal</keyword>
<keyword evidence="2" id="KW-0472">Membrane</keyword>
<feature type="repeat" description="TPR" evidence="1">
    <location>
        <begin position="25"/>
        <end position="58"/>
    </location>
</feature>
<dbReference type="Proteomes" id="UP001152321">
    <property type="component" value="Unassembled WGS sequence"/>
</dbReference>
<keyword evidence="5" id="KW-1185">Reference proteome</keyword>
<dbReference type="EMBL" id="JANRMI010000001">
    <property type="protein sequence ID" value="MDG0814817.1"/>
    <property type="molecule type" value="Genomic_DNA"/>
</dbReference>
<dbReference type="SUPFAM" id="SSF48452">
    <property type="entry name" value="TPR-like"/>
    <property type="match status" value="1"/>
</dbReference>
<feature type="transmembrane region" description="Helical" evidence="2">
    <location>
        <begin position="131"/>
        <end position="150"/>
    </location>
</feature>
<dbReference type="Gene3D" id="2.30.30.40">
    <property type="entry name" value="SH3 Domains"/>
    <property type="match status" value="1"/>
</dbReference>
<accession>A0ABT6DEA8</accession>
<evidence type="ECO:0000256" key="3">
    <source>
        <dbReference type="SAM" id="SignalP"/>
    </source>
</evidence>
<feature type="transmembrane region" description="Helical" evidence="2">
    <location>
        <begin position="171"/>
        <end position="192"/>
    </location>
</feature>
<evidence type="ECO:0000313" key="4">
    <source>
        <dbReference type="EMBL" id="MDG0814817.1"/>
    </source>
</evidence>
<dbReference type="InterPro" id="IPR019734">
    <property type="entry name" value="TPR_rpt"/>
</dbReference>